<dbReference type="eggNOG" id="COG3119">
    <property type="taxonomic scope" value="Bacteria"/>
</dbReference>
<dbReference type="STRING" id="583355.Caka_0425"/>
<dbReference type="Gene3D" id="3.30.1120.10">
    <property type="match status" value="1"/>
</dbReference>
<gene>
    <name evidence="6" type="ordered locus">Caka_0425</name>
</gene>
<dbReference type="PROSITE" id="PS00149">
    <property type="entry name" value="SULFATASE_2"/>
    <property type="match status" value="1"/>
</dbReference>
<comment type="similarity">
    <text evidence="1">Belongs to the sulfatase family.</text>
</comment>
<evidence type="ECO:0000313" key="6">
    <source>
        <dbReference type="EMBL" id="ADE53450.1"/>
    </source>
</evidence>
<dbReference type="RefSeq" id="WP_013042175.1">
    <property type="nucleotide sequence ID" value="NC_014008.1"/>
</dbReference>
<dbReference type="AlphaFoldDB" id="D5EN15"/>
<dbReference type="SUPFAM" id="SSF53649">
    <property type="entry name" value="Alkaline phosphatase-like"/>
    <property type="match status" value="1"/>
</dbReference>
<dbReference type="InterPro" id="IPR024607">
    <property type="entry name" value="Sulfatase_CS"/>
</dbReference>
<dbReference type="InterPro" id="IPR000917">
    <property type="entry name" value="Sulfatase_N"/>
</dbReference>
<protein>
    <submittedName>
        <fullName evidence="6">Sulfatase</fullName>
    </submittedName>
</protein>
<reference evidence="6 7" key="1">
    <citation type="journal article" date="2010" name="Stand. Genomic Sci.">
        <title>Complete genome sequence of Coraliomargarita akajimensis type strain (04OKA010-24).</title>
        <authorList>
            <person name="Mavromatis K."/>
            <person name="Abt B."/>
            <person name="Brambilla E."/>
            <person name="Lapidus A."/>
            <person name="Copeland A."/>
            <person name="Deshpande S."/>
            <person name="Nolan M."/>
            <person name="Lucas S."/>
            <person name="Tice H."/>
            <person name="Cheng J.F."/>
            <person name="Han C."/>
            <person name="Detter J.C."/>
            <person name="Woyke T."/>
            <person name="Goodwin L."/>
            <person name="Pitluck S."/>
            <person name="Held B."/>
            <person name="Brettin T."/>
            <person name="Tapia R."/>
            <person name="Ivanova N."/>
            <person name="Mikhailova N."/>
            <person name="Pati A."/>
            <person name="Liolios K."/>
            <person name="Chen A."/>
            <person name="Palaniappan K."/>
            <person name="Land M."/>
            <person name="Hauser L."/>
            <person name="Chang Y.J."/>
            <person name="Jeffries C.D."/>
            <person name="Rohde M."/>
            <person name="Goker M."/>
            <person name="Bristow J."/>
            <person name="Eisen J.A."/>
            <person name="Markowitz V."/>
            <person name="Hugenholtz P."/>
            <person name="Klenk H.P."/>
            <person name="Kyrpides N.C."/>
        </authorList>
    </citation>
    <scope>NUCLEOTIDE SEQUENCE [LARGE SCALE GENOMIC DNA]</scope>
    <source>
        <strain evidence="7">DSM 45221 / IAM 15411 / JCM 23193 / KCTC 12865</strain>
    </source>
</reference>
<proteinExistence type="inferred from homology"/>
<keyword evidence="7" id="KW-1185">Reference proteome</keyword>
<evidence type="ECO:0000313" key="7">
    <source>
        <dbReference type="Proteomes" id="UP000000925"/>
    </source>
</evidence>
<dbReference type="HOGENOM" id="CLU_006332_10_4_0"/>
<dbReference type="InterPro" id="IPR017850">
    <property type="entry name" value="Alkaline_phosphatase_core_sf"/>
</dbReference>
<evidence type="ECO:0000256" key="1">
    <source>
        <dbReference type="ARBA" id="ARBA00008779"/>
    </source>
</evidence>
<dbReference type="OrthoDB" id="9803751at2"/>
<evidence type="ECO:0000259" key="5">
    <source>
        <dbReference type="Pfam" id="PF00884"/>
    </source>
</evidence>
<evidence type="ECO:0000256" key="2">
    <source>
        <dbReference type="ARBA" id="ARBA00022723"/>
    </source>
</evidence>
<keyword evidence="4" id="KW-0106">Calcium</keyword>
<dbReference type="Proteomes" id="UP000000925">
    <property type="component" value="Chromosome"/>
</dbReference>
<accession>D5EN15</accession>
<evidence type="ECO:0000256" key="3">
    <source>
        <dbReference type="ARBA" id="ARBA00022801"/>
    </source>
</evidence>
<dbReference type="Pfam" id="PF00884">
    <property type="entry name" value="Sulfatase"/>
    <property type="match status" value="1"/>
</dbReference>
<dbReference type="GO" id="GO:0004065">
    <property type="term" value="F:arylsulfatase activity"/>
    <property type="evidence" value="ECO:0007669"/>
    <property type="project" value="TreeGrafter"/>
</dbReference>
<sequence length="494" mass="54707">MKALCTTVLGLIAGLCSIEANKPNLILILADDLGYADVGFTGSTEIQTPVLDRLAAGGVIFNNGYVTHAYCGPSRAGLITGRYQARFGVEVNFPYAPFDPHSGLPTDEKTFATRLKQSGYRTAMIGKWHLGAAYPYHPNNRGFDYFYGFLGGAHDYMPENTSTTVPLTLENGKVNHMANAGSYLPLMRNNVNAEFDEYLTTALSRDAARFIEKTEGPFCVYLSYNAPHTPLQAPKALIEKYAHIESQKRRTYAAMIDSMDQGIGRVVDALEKSGKLENTLIFFFSDNGGPRPKPGYEGEDFADNTPYRGGKGAMLEGGTHVPFIAYWPKGIPAGSTYDYPVSALDVAATFVELGEGDTSGHPLEGVNLIPYVSGEKEDAPHEAIFLRMRDGVNWAVRTPTAKLLMPRAYIASGEPGVPELYDMVNDPYETTNLIDERPELRAELAKLWNEWNADNIANRYMEIGGFQKYRLKMYEQLREKMENEANMRAPVYAE</sequence>
<organism evidence="6 7">
    <name type="scientific">Coraliomargarita akajimensis (strain DSM 45221 / IAM 15411 / JCM 23193 / KCTC 12865 / 04OKA010-24)</name>
    <dbReference type="NCBI Taxonomy" id="583355"/>
    <lineage>
        <taxon>Bacteria</taxon>
        <taxon>Pseudomonadati</taxon>
        <taxon>Verrucomicrobiota</taxon>
        <taxon>Opitutia</taxon>
        <taxon>Puniceicoccales</taxon>
        <taxon>Coraliomargaritaceae</taxon>
        <taxon>Coraliomargarita</taxon>
    </lineage>
</organism>
<keyword evidence="2" id="KW-0479">Metal-binding</keyword>
<feature type="domain" description="Sulfatase N-terminal" evidence="5">
    <location>
        <begin position="23"/>
        <end position="353"/>
    </location>
</feature>
<keyword evidence="3" id="KW-0378">Hydrolase</keyword>
<dbReference type="Gene3D" id="3.40.720.10">
    <property type="entry name" value="Alkaline Phosphatase, subunit A"/>
    <property type="match status" value="1"/>
</dbReference>
<dbReference type="InterPro" id="IPR050738">
    <property type="entry name" value="Sulfatase"/>
</dbReference>
<dbReference type="PANTHER" id="PTHR42693">
    <property type="entry name" value="ARYLSULFATASE FAMILY MEMBER"/>
    <property type="match status" value="1"/>
</dbReference>
<dbReference type="KEGG" id="caa:Caka_0425"/>
<evidence type="ECO:0000256" key="4">
    <source>
        <dbReference type="ARBA" id="ARBA00022837"/>
    </source>
</evidence>
<dbReference type="GO" id="GO:0046872">
    <property type="term" value="F:metal ion binding"/>
    <property type="evidence" value="ECO:0007669"/>
    <property type="project" value="UniProtKB-KW"/>
</dbReference>
<dbReference type="PANTHER" id="PTHR42693:SF53">
    <property type="entry name" value="ENDO-4-O-SULFATASE"/>
    <property type="match status" value="1"/>
</dbReference>
<dbReference type="EMBL" id="CP001998">
    <property type="protein sequence ID" value="ADE53450.1"/>
    <property type="molecule type" value="Genomic_DNA"/>
</dbReference>
<name>D5EN15_CORAD</name>